<dbReference type="Gene3D" id="2.60.450.10">
    <property type="entry name" value="Lipopolysaccharide (LPS) transport protein A like domain"/>
    <property type="match status" value="1"/>
</dbReference>
<keyword evidence="2" id="KW-0997">Cell inner membrane</keyword>
<protein>
    <recommendedName>
        <fullName evidence="9">LPS export ABC transporter periplasmic protein LptC</fullName>
    </recommendedName>
</protein>
<dbReference type="GO" id="GO:0017089">
    <property type="term" value="F:glycolipid transfer activity"/>
    <property type="evidence" value="ECO:0007669"/>
    <property type="project" value="TreeGrafter"/>
</dbReference>
<keyword evidence="3 6" id="KW-0812">Transmembrane</keyword>
<keyword evidence="1" id="KW-1003">Cell membrane</keyword>
<dbReference type="InterPro" id="IPR010664">
    <property type="entry name" value="LipoPS_assembly_LptC-rel"/>
</dbReference>
<dbReference type="STRING" id="81479.RA876_19025"/>
<organism evidence="7 8">
    <name type="scientific">Rhodoferax antarcticus ANT.BR</name>
    <dbReference type="NCBI Taxonomy" id="1111071"/>
    <lineage>
        <taxon>Bacteria</taxon>
        <taxon>Pseudomonadati</taxon>
        <taxon>Pseudomonadota</taxon>
        <taxon>Betaproteobacteria</taxon>
        <taxon>Burkholderiales</taxon>
        <taxon>Comamonadaceae</taxon>
        <taxon>Rhodoferax</taxon>
    </lineage>
</organism>
<dbReference type="GO" id="GO:0015221">
    <property type="term" value="F:lipopolysaccharide transmembrane transporter activity"/>
    <property type="evidence" value="ECO:0007669"/>
    <property type="project" value="InterPro"/>
</dbReference>
<dbReference type="PANTHER" id="PTHR37481">
    <property type="entry name" value="LIPOPOLYSACCHARIDE EXPORT SYSTEM PROTEIN LPTC"/>
    <property type="match status" value="1"/>
</dbReference>
<evidence type="ECO:0000313" key="7">
    <source>
        <dbReference type="EMBL" id="OLP07937.1"/>
    </source>
</evidence>
<accession>A0A1Q8YIY2</accession>
<evidence type="ECO:0000256" key="2">
    <source>
        <dbReference type="ARBA" id="ARBA00022519"/>
    </source>
</evidence>
<evidence type="ECO:0008006" key="9">
    <source>
        <dbReference type="Google" id="ProtNLM"/>
    </source>
</evidence>
<evidence type="ECO:0000256" key="4">
    <source>
        <dbReference type="ARBA" id="ARBA00022989"/>
    </source>
</evidence>
<feature type="transmembrane region" description="Helical" evidence="6">
    <location>
        <begin position="12"/>
        <end position="31"/>
    </location>
</feature>
<keyword evidence="4 6" id="KW-1133">Transmembrane helix</keyword>
<keyword evidence="5 6" id="KW-0472">Membrane</keyword>
<dbReference type="NCBIfam" id="TIGR04409">
    <property type="entry name" value="LptC_YrbK"/>
    <property type="match status" value="1"/>
</dbReference>
<dbReference type="GO" id="GO:0030288">
    <property type="term" value="C:outer membrane-bounded periplasmic space"/>
    <property type="evidence" value="ECO:0007669"/>
    <property type="project" value="TreeGrafter"/>
</dbReference>
<dbReference type="InterPro" id="IPR052363">
    <property type="entry name" value="LPS_export_LptC"/>
</dbReference>
<comment type="caution">
    <text evidence="7">The sequence shown here is derived from an EMBL/GenBank/DDBJ whole genome shotgun (WGS) entry which is preliminary data.</text>
</comment>
<proteinExistence type="predicted"/>
<name>A0A1Q8YIY2_9BURK</name>
<dbReference type="AlphaFoldDB" id="A0A1Q8YIY2"/>
<keyword evidence="8" id="KW-1185">Reference proteome</keyword>
<dbReference type="GO" id="GO:0005886">
    <property type="term" value="C:plasma membrane"/>
    <property type="evidence" value="ECO:0007669"/>
    <property type="project" value="InterPro"/>
</dbReference>
<dbReference type="Pfam" id="PF06835">
    <property type="entry name" value="LptC"/>
    <property type="match status" value="1"/>
</dbReference>
<dbReference type="Proteomes" id="UP000185911">
    <property type="component" value="Unassembled WGS sequence"/>
</dbReference>
<evidence type="ECO:0000256" key="5">
    <source>
        <dbReference type="ARBA" id="ARBA00023136"/>
    </source>
</evidence>
<reference evidence="7 8" key="1">
    <citation type="submission" date="2017-01" db="EMBL/GenBank/DDBJ databases">
        <title>Genome sequence of Rhodoferax antarcticus ANT.BR, a psychrophilic purple nonsulfur bacterium from an Antarctic microbial mat.</title>
        <authorList>
            <person name="Baker J."/>
            <person name="Riester C."/>
            <person name="Skinner B."/>
            <person name="Newell A."/>
            <person name="Swingley W."/>
            <person name="Madigan M."/>
            <person name="Jung D."/>
            <person name="Asao M."/>
            <person name="Chen M."/>
            <person name="Loughlin P."/>
            <person name="Pan H."/>
            <person name="Lin S."/>
            <person name="Li N."/>
            <person name="Shaw J."/>
            <person name="Prado M."/>
            <person name="Sherman C."/>
            <person name="Li X."/>
            <person name="Tang J."/>
            <person name="Blankenship R."/>
            <person name="Zhao T."/>
            <person name="Touchman J."/>
            <person name="Sattley M."/>
        </authorList>
    </citation>
    <scope>NUCLEOTIDE SEQUENCE [LARGE SCALE GENOMIC DNA]</scope>
    <source>
        <strain evidence="7 8">ANT.BR</strain>
    </source>
</reference>
<dbReference type="InterPro" id="IPR026265">
    <property type="entry name" value="LptC"/>
</dbReference>
<dbReference type="PANTHER" id="PTHR37481:SF1">
    <property type="entry name" value="LIPOPOLYSACCHARIDE EXPORT SYSTEM PROTEIN LPTC"/>
    <property type="match status" value="1"/>
</dbReference>
<sequence length="204" mass="22667">MNTLRWALDRLTLYLPVLLMGALAMASYLLVRSTPSQSEVVASAVAQHQPDYFMREFAVKTFDAQGQLKSEVKGREMRHYPDTDTLEIDQVVIRSFDEQGHLTTATARQALTNADASEVTLIGDARVLRAATVSPAGKPQPAMSFQGEQLHALVDTERVRSDQPVTLTRGQDQFTADSMDYDNQQQVIEMQGRVRGVLFPGNKP</sequence>
<evidence type="ECO:0000256" key="1">
    <source>
        <dbReference type="ARBA" id="ARBA00022475"/>
    </source>
</evidence>
<evidence type="ECO:0000313" key="8">
    <source>
        <dbReference type="Proteomes" id="UP000185911"/>
    </source>
</evidence>
<evidence type="ECO:0000256" key="6">
    <source>
        <dbReference type="SAM" id="Phobius"/>
    </source>
</evidence>
<evidence type="ECO:0000256" key="3">
    <source>
        <dbReference type="ARBA" id="ARBA00022692"/>
    </source>
</evidence>
<gene>
    <name evidence="7" type="ORF">BLL52_1035</name>
</gene>
<dbReference type="EMBL" id="MSYM01000007">
    <property type="protein sequence ID" value="OLP07937.1"/>
    <property type="molecule type" value="Genomic_DNA"/>
</dbReference>
<dbReference type="RefSeq" id="WP_274534888.1">
    <property type="nucleotide sequence ID" value="NZ_MSYM01000007.1"/>
</dbReference>